<gene>
    <name evidence="3" type="ordered locus">Cyan7425_4935</name>
</gene>
<dbReference type="STRING" id="395961.Cyan7425_4935"/>
<dbReference type="PANTHER" id="PTHR37841">
    <property type="entry name" value="GLR2918 PROTEIN"/>
    <property type="match status" value="1"/>
</dbReference>
<keyword evidence="2" id="KW-0812">Transmembrane</keyword>
<dbReference type="Pfam" id="PF14903">
    <property type="entry name" value="WG_beta_rep"/>
    <property type="match status" value="2"/>
</dbReference>
<dbReference type="InterPro" id="IPR032774">
    <property type="entry name" value="WG_beta_rep"/>
</dbReference>
<keyword evidence="2" id="KW-0472">Membrane</keyword>
<dbReference type="AlphaFoldDB" id="B8HNA7"/>
<dbReference type="OrthoDB" id="210273at2"/>
<dbReference type="HOGENOM" id="CLU_1068404_0_0_3"/>
<feature type="compositionally biased region" description="Low complexity" evidence="1">
    <location>
        <begin position="87"/>
        <end position="107"/>
    </location>
</feature>
<feature type="region of interest" description="Disordered" evidence="1">
    <location>
        <begin position="70"/>
        <end position="113"/>
    </location>
</feature>
<keyword evidence="2" id="KW-1133">Transmembrane helix</keyword>
<feature type="compositionally biased region" description="Polar residues" evidence="1">
    <location>
        <begin position="70"/>
        <end position="86"/>
    </location>
</feature>
<proteinExistence type="predicted"/>
<evidence type="ECO:0000256" key="1">
    <source>
        <dbReference type="SAM" id="MobiDB-lite"/>
    </source>
</evidence>
<dbReference type="KEGG" id="cyn:Cyan7425_4935"/>
<reference evidence="3" key="1">
    <citation type="submission" date="2009-01" db="EMBL/GenBank/DDBJ databases">
        <title>Complete sequence of chromosome Cyanothece sp. PCC 7425.</title>
        <authorList>
            <consortium name="US DOE Joint Genome Institute"/>
            <person name="Lucas S."/>
            <person name="Copeland A."/>
            <person name="Lapidus A."/>
            <person name="Glavina del Rio T."/>
            <person name="Dalin E."/>
            <person name="Tice H."/>
            <person name="Bruce D."/>
            <person name="Goodwin L."/>
            <person name="Pitluck S."/>
            <person name="Sims D."/>
            <person name="Meineke L."/>
            <person name="Brettin T."/>
            <person name="Detter J.C."/>
            <person name="Han C."/>
            <person name="Larimer F."/>
            <person name="Land M."/>
            <person name="Hauser L."/>
            <person name="Kyrpides N."/>
            <person name="Ovchinnikova G."/>
            <person name="Liberton M."/>
            <person name="Stoeckel J."/>
            <person name="Banerjee A."/>
            <person name="Singh A."/>
            <person name="Page L."/>
            <person name="Sato H."/>
            <person name="Zhao L."/>
            <person name="Sherman L."/>
            <person name="Pakrasi H."/>
            <person name="Richardson P."/>
        </authorList>
    </citation>
    <scope>NUCLEOTIDE SEQUENCE</scope>
    <source>
        <strain evidence="3">PCC 7425</strain>
    </source>
</reference>
<feature type="transmembrane region" description="Helical" evidence="2">
    <location>
        <begin position="23"/>
        <end position="44"/>
    </location>
</feature>
<organism evidence="3">
    <name type="scientific">Cyanothece sp. (strain PCC 7425 / ATCC 29141)</name>
    <dbReference type="NCBI Taxonomy" id="395961"/>
    <lineage>
        <taxon>Bacteria</taxon>
        <taxon>Bacillati</taxon>
        <taxon>Cyanobacteriota</taxon>
        <taxon>Cyanophyceae</taxon>
        <taxon>Gomontiellales</taxon>
        <taxon>Cyanothecaceae</taxon>
        <taxon>Cyanothece</taxon>
    </lineage>
</organism>
<evidence type="ECO:0000256" key="2">
    <source>
        <dbReference type="SAM" id="Phobius"/>
    </source>
</evidence>
<dbReference type="eggNOG" id="COG5263">
    <property type="taxonomic scope" value="Bacteria"/>
</dbReference>
<name>B8HNA7_CYAP4</name>
<dbReference type="EMBL" id="CP001344">
    <property type="protein sequence ID" value="ACL47234.1"/>
    <property type="molecule type" value="Genomic_DNA"/>
</dbReference>
<dbReference type="SUPFAM" id="SSF69360">
    <property type="entry name" value="Cell wall binding repeat"/>
    <property type="match status" value="1"/>
</dbReference>
<evidence type="ECO:0000313" key="3">
    <source>
        <dbReference type="EMBL" id="ACL47234.1"/>
    </source>
</evidence>
<accession>B8HNA7</accession>
<protein>
    <submittedName>
        <fullName evidence="3">KWG Leptospira repeat protein</fullName>
    </submittedName>
</protein>
<dbReference type="PANTHER" id="PTHR37841:SF1">
    <property type="entry name" value="DUF3298 DOMAIN-CONTAINING PROTEIN"/>
    <property type="match status" value="1"/>
</dbReference>
<sequence>MKQASPAKSAKLSSARPSPLSRLAPWFTGIATTIAVGLILDYGVAPRLIDRPVIGEVVLRLCRVTNANCGRSRPVSESSPIATDQLSSSPAAAEPESAASTSSSRSTGAQDNNSETIDVEQLLAIAPQFEEAQSFSEGLAAVKKGGQWGFIDRSGAMVIPPQFDQVEPFQAGVAKVTLDHKTEFIDTTGVTVDNPPPPQSSATATGDLVPTQTWGKHGFVDRSGKVIIQPQFEDARPFTEDLAAVKIDGQWGFISNPLKM</sequence>